<evidence type="ECO:0000259" key="9">
    <source>
        <dbReference type="Pfam" id="PF07282"/>
    </source>
</evidence>
<keyword evidence="12" id="KW-1185">Reference proteome</keyword>
<dbReference type="OrthoDB" id="1551477at2"/>
<dbReference type="GO" id="GO:0003677">
    <property type="term" value="F:DNA binding"/>
    <property type="evidence" value="ECO:0007669"/>
    <property type="project" value="UniProtKB-KW"/>
</dbReference>
<reference evidence="11 12" key="1">
    <citation type="journal article" date="2017" name="Int. J. Syst. Evol. Microbiol.">
        <title>Arachidicoccus ginsenosidivorans sp. nov., with ginsenoside-converting activity isolated from ginseng cultivating soil.</title>
        <authorList>
            <person name="Siddiqi M.Z."/>
            <person name="Aslam Z."/>
            <person name="Im W.T."/>
        </authorList>
    </citation>
    <scope>NUCLEOTIDE SEQUENCE [LARGE SCALE GENOMIC DNA]</scope>
    <source>
        <strain evidence="11 12">Gsoil 809</strain>
    </source>
</reference>
<dbReference type="GO" id="GO:0032196">
    <property type="term" value="P:transposition"/>
    <property type="evidence" value="ECO:0007669"/>
    <property type="project" value="UniProtKB-KW"/>
</dbReference>
<name>A0A5B8VPC6_9BACT</name>
<dbReference type="GO" id="GO:0006310">
    <property type="term" value="P:DNA recombination"/>
    <property type="evidence" value="ECO:0007669"/>
    <property type="project" value="UniProtKB-KW"/>
</dbReference>
<accession>A0A5B8VPC6</accession>
<dbReference type="Pfam" id="PF12323">
    <property type="entry name" value="HTH_OrfB_IS605"/>
    <property type="match status" value="1"/>
</dbReference>
<dbReference type="InterPro" id="IPR051399">
    <property type="entry name" value="RNA-guided_DNA_endo/Transpos"/>
</dbReference>
<dbReference type="AlphaFoldDB" id="A0A5B8VPC6"/>
<evidence type="ECO:0000259" key="10">
    <source>
        <dbReference type="Pfam" id="PF12323"/>
    </source>
</evidence>
<dbReference type="InterPro" id="IPR021027">
    <property type="entry name" value="Transposase_put_HTH"/>
</dbReference>
<sequence>MKQSKTYLKAFKFRIYPKGDQVTHLANNFGCCRYVFNKVLELRQKAFKEEGKSLSYFDTTKILPVLKRQEETKWLGKAMSQPLQMAAKNVDSAFKNFFSKKAKYPKFKCKNSRQCIKIQQGFRVEEDLLYIPKLKTGIKINLSREIKGKILYLHISKSTTGKYYASFTCEVPREQYDKTGNAVGVDVGIKESCILSSGKKYANIHALKKLENKVKYEQRRLSIKQKGSNSSRKQRLKIARLHERIRQLRETCLHNISSDIIKNNDIIITEDLSVKNLMQNHCIAKALSDASLGKLLTQLEYKSEWYGRTFAKVDRFFPSSKTCSACGAIKQDLKLSDRNWTCTTCHHQHDRDVNAAINILNEGLKKLSGLVTKPDIKQKWDEASSLEESENPDA</sequence>
<evidence type="ECO:0000256" key="7">
    <source>
        <dbReference type="ARBA" id="ARBA00023172"/>
    </source>
</evidence>
<proteinExistence type="inferred from homology"/>
<comment type="similarity">
    <text evidence="2">In the N-terminal section; belongs to the transposase 2 family.</text>
</comment>
<evidence type="ECO:0000256" key="1">
    <source>
        <dbReference type="ARBA" id="ARBA00008761"/>
    </source>
</evidence>
<evidence type="ECO:0000313" key="11">
    <source>
        <dbReference type="EMBL" id="QEC73093.1"/>
    </source>
</evidence>
<comment type="similarity">
    <text evidence="1">In the C-terminal section; belongs to the transposase 35 family.</text>
</comment>
<dbReference type="Pfam" id="PF01385">
    <property type="entry name" value="OrfB_IS605"/>
    <property type="match status" value="1"/>
</dbReference>
<feature type="domain" description="Cas12f1-like TNB" evidence="9">
    <location>
        <begin position="293"/>
        <end position="359"/>
    </location>
</feature>
<evidence type="ECO:0000256" key="3">
    <source>
        <dbReference type="ARBA" id="ARBA00022578"/>
    </source>
</evidence>
<dbReference type="InterPro" id="IPR010095">
    <property type="entry name" value="Cas12f1-like_TNB"/>
</dbReference>
<dbReference type="InterPro" id="IPR001959">
    <property type="entry name" value="Transposase"/>
</dbReference>
<evidence type="ECO:0000256" key="6">
    <source>
        <dbReference type="ARBA" id="ARBA00023125"/>
    </source>
</evidence>
<evidence type="ECO:0000256" key="2">
    <source>
        <dbReference type="ARBA" id="ARBA00011044"/>
    </source>
</evidence>
<evidence type="ECO:0000259" key="8">
    <source>
        <dbReference type="Pfam" id="PF01385"/>
    </source>
</evidence>
<keyword evidence="4" id="KW-0479">Metal-binding</keyword>
<dbReference type="GO" id="GO:0046872">
    <property type="term" value="F:metal ion binding"/>
    <property type="evidence" value="ECO:0007669"/>
    <property type="project" value="UniProtKB-KW"/>
</dbReference>
<keyword evidence="5" id="KW-0862">Zinc</keyword>
<keyword evidence="6" id="KW-0238">DNA-binding</keyword>
<gene>
    <name evidence="11" type="ORF">FSB73_16815</name>
</gene>
<feature type="domain" description="Probable transposase IS891/IS1136/IS1341" evidence="8">
    <location>
        <begin position="167"/>
        <end position="280"/>
    </location>
</feature>
<feature type="domain" description="Transposase putative helix-turn-helix" evidence="10">
    <location>
        <begin position="8"/>
        <end position="52"/>
    </location>
</feature>
<dbReference type="PANTHER" id="PTHR30405:SF25">
    <property type="entry name" value="RNA-GUIDED DNA ENDONUCLEASE INSQ-RELATED"/>
    <property type="match status" value="1"/>
</dbReference>
<dbReference type="PANTHER" id="PTHR30405">
    <property type="entry name" value="TRANSPOSASE"/>
    <property type="match status" value="1"/>
</dbReference>
<dbReference type="KEGG" id="agi:FSB73_16815"/>
<evidence type="ECO:0000256" key="4">
    <source>
        <dbReference type="ARBA" id="ARBA00022723"/>
    </source>
</evidence>
<keyword evidence="7" id="KW-0233">DNA recombination</keyword>
<evidence type="ECO:0000313" key="12">
    <source>
        <dbReference type="Proteomes" id="UP000321291"/>
    </source>
</evidence>
<protein>
    <submittedName>
        <fullName evidence="11">IS200/IS605 family element transposase accessory protein TnpB</fullName>
    </submittedName>
</protein>
<dbReference type="EMBL" id="CP042434">
    <property type="protein sequence ID" value="QEC73093.1"/>
    <property type="molecule type" value="Genomic_DNA"/>
</dbReference>
<dbReference type="Proteomes" id="UP000321291">
    <property type="component" value="Chromosome"/>
</dbReference>
<organism evidence="11 12">
    <name type="scientific">Arachidicoccus ginsenosidivorans</name>
    <dbReference type="NCBI Taxonomy" id="496057"/>
    <lineage>
        <taxon>Bacteria</taxon>
        <taxon>Pseudomonadati</taxon>
        <taxon>Bacteroidota</taxon>
        <taxon>Chitinophagia</taxon>
        <taxon>Chitinophagales</taxon>
        <taxon>Chitinophagaceae</taxon>
        <taxon>Arachidicoccus</taxon>
    </lineage>
</organism>
<dbReference type="NCBIfam" id="NF040570">
    <property type="entry name" value="guided_TnpB"/>
    <property type="match status" value="1"/>
</dbReference>
<dbReference type="Pfam" id="PF07282">
    <property type="entry name" value="Cas12f1-like_TNB"/>
    <property type="match status" value="1"/>
</dbReference>
<evidence type="ECO:0000256" key="5">
    <source>
        <dbReference type="ARBA" id="ARBA00022833"/>
    </source>
</evidence>
<keyword evidence="3" id="KW-0815">Transposition</keyword>